<dbReference type="InterPro" id="IPR050266">
    <property type="entry name" value="AB_hydrolase_sf"/>
</dbReference>
<protein>
    <submittedName>
        <fullName evidence="2">Hydrolase</fullName>
    </submittedName>
</protein>
<sequence length="270" mass="29121">MNNDAIERAYRAVLEDFGVPVERRILDGALARTHVVLCGHPAAPPIVCLPGGGATAASWYATASALARDHRVIAPDLPGDGGGSQPRGLRSRDQWADWIDEVLDALDVSAPALVGHSFGAQLAVDYALRRPGVPAAITLLDPTDVFCRMRPSTVLRAVPLLLAPSARRQRAYAEWETDGHWPPSAAFGRLSDALADGPRTALLRLVPRRPAADRLDALREVSGGVTVVVGERSKSHDGPRLVRAIAQRYPWMTVTSLPVAHHELPFAYRP</sequence>
<dbReference type="SUPFAM" id="SSF53474">
    <property type="entry name" value="alpha/beta-Hydrolases"/>
    <property type="match status" value="1"/>
</dbReference>
<keyword evidence="2" id="KW-0378">Hydrolase</keyword>
<dbReference type="AlphaFoldDB" id="D5UMU8"/>
<dbReference type="EMBL" id="CP001966">
    <property type="protein sequence ID" value="ADG78445.1"/>
    <property type="molecule type" value="Genomic_DNA"/>
</dbReference>
<feature type="domain" description="AB hydrolase-1" evidence="1">
    <location>
        <begin position="44"/>
        <end position="147"/>
    </location>
</feature>
<dbReference type="GO" id="GO:0016020">
    <property type="term" value="C:membrane"/>
    <property type="evidence" value="ECO:0007669"/>
    <property type="project" value="TreeGrafter"/>
</dbReference>
<reference evidence="2 3" key="2">
    <citation type="journal article" date="2011" name="Stand. Genomic Sci.">
        <title>Complete genome sequence of Tsukamurella paurometabola type strain (no. 33).</title>
        <authorList>
            <person name="Munk A.C."/>
            <person name="Lapidus A."/>
            <person name="Lucas S."/>
            <person name="Nolan M."/>
            <person name="Tice H."/>
            <person name="Cheng J.F."/>
            <person name="Del Rio T.G."/>
            <person name="Goodwin L."/>
            <person name="Pitluck S."/>
            <person name="Liolios K."/>
            <person name="Huntemann M."/>
            <person name="Ivanova N."/>
            <person name="Mavromatis K."/>
            <person name="Mikhailova N."/>
            <person name="Pati A."/>
            <person name="Chen A."/>
            <person name="Palaniappan K."/>
            <person name="Tapia R."/>
            <person name="Han C."/>
            <person name="Land M."/>
            <person name="Hauser L."/>
            <person name="Chang Y.J."/>
            <person name="Jeffries C.D."/>
            <person name="Brettin T."/>
            <person name="Yasawong M."/>
            <person name="Brambilla E.M."/>
            <person name="Rohde M."/>
            <person name="Sikorski J."/>
            <person name="Goker M."/>
            <person name="Detter J.C."/>
            <person name="Woyke T."/>
            <person name="Bristow J."/>
            <person name="Eisen J.A."/>
            <person name="Markowitz V."/>
            <person name="Hugenholtz P."/>
            <person name="Kyrpides N.C."/>
            <person name="Klenk H.P."/>
        </authorList>
    </citation>
    <scope>NUCLEOTIDE SEQUENCE [LARGE SCALE GENOMIC DNA]</scope>
    <source>
        <strain evidence="3">ATCC 8368 / DSM 20162 / CCUG 35730 / CIP 100753 / JCM 10117 / KCTC 9821 / NBRC 16120 / NCIMB 702349 / NCTC 13040</strain>
    </source>
</reference>
<keyword evidence="3" id="KW-1185">Reference proteome</keyword>
<dbReference type="RefSeq" id="WP_013126473.1">
    <property type="nucleotide sequence ID" value="NC_014158.1"/>
</dbReference>
<accession>D5UMU8</accession>
<dbReference type="Proteomes" id="UP000001213">
    <property type="component" value="Chromosome"/>
</dbReference>
<name>D5UMU8_TSUPD</name>
<dbReference type="PANTHER" id="PTHR43798">
    <property type="entry name" value="MONOACYLGLYCEROL LIPASE"/>
    <property type="match status" value="1"/>
</dbReference>
<evidence type="ECO:0000313" key="2">
    <source>
        <dbReference type="EMBL" id="ADG78445.1"/>
    </source>
</evidence>
<proteinExistence type="predicted"/>
<dbReference type="HOGENOM" id="CLU_020336_13_2_11"/>
<dbReference type="InterPro" id="IPR029058">
    <property type="entry name" value="AB_hydrolase_fold"/>
</dbReference>
<dbReference type="PANTHER" id="PTHR43798:SF33">
    <property type="entry name" value="HYDROLASE, PUTATIVE (AFU_ORTHOLOGUE AFUA_2G14860)-RELATED"/>
    <property type="match status" value="1"/>
</dbReference>
<reference evidence="3" key="1">
    <citation type="submission" date="2010-03" db="EMBL/GenBank/DDBJ databases">
        <title>The complete chromosome of Tsukamurella paurometabola DSM 20162.</title>
        <authorList>
            <consortium name="US DOE Joint Genome Institute (JGI-PGF)"/>
            <person name="Lucas S."/>
            <person name="Copeland A."/>
            <person name="Lapidus A."/>
            <person name="Glavina del Rio T."/>
            <person name="Dalin E."/>
            <person name="Tice H."/>
            <person name="Bruce D."/>
            <person name="Goodwin L."/>
            <person name="Pitluck S."/>
            <person name="Kyrpides N."/>
            <person name="Mavromatis K."/>
            <person name="Ivanova N."/>
            <person name="Mikhailova N."/>
            <person name="Munk A.C."/>
            <person name="Brettin T."/>
            <person name="Detter J.C."/>
            <person name="Tapia R."/>
            <person name="Han C."/>
            <person name="Larimer F."/>
            <person name="Land M."/>
            <person name="Hauser L."/>
            <person name="Markowitz V."/>
            <person name="Cheng J.-F."/>
            <person name="Hugenholtz P."/>
            <person name="Woyke T."/>
            <person name="Wu D."/>
            <person name="Jando M."/>
            <person name="Brambilla E."/>
            <person name="Klenk H.-P."/>
            <person name="Eisen J.A."/>
        </authorList>
    </citation>
    <scope>NUCLEOTIDE SEQUENCE [LARGE SCALE GENOMIC DNA]</scope>
    <source>
        <strain evidence="3">ATCC 8368 / DSM 20162 / CCUG 35730 / CIP 100753 / JCM 10117 / KCTC 9821 / NBRC 16120 / NCIMB 702349 / NCTC 13040</strain>
    </source>
</reference>
<dbReference type="KEGG" id="tpr:Tpau_1827"/>
<dbReference type="Pfam" id="PF00561">
    <property type="entry name" value="Abhydrolase_1"/>
    <property type="match status" value="1"/>
</dbReference>
<dbReference type="STRING" id="521096.Tpau_1827"/>
<dbReference type="GO" id="GO:0016787">
    <property type="term" value="F:hydrolase activity"/>
    <property type="evidence" value="ECO:0007669"/>
    <property type="project" value="UniProtKB-KW"/>
</dbReference>
<dbReference type="InterPro" id="IPR000073">
    <property type="entry name" value="AB_hydrolase_1"/>
</dbReference>
<gene>
    <name evidence="2" type="ordered locus">Tpau_1827</name>
</gene>
<dbReference type="PRINTS" id="PR00111">
    <property type="entry name" value="ABHYDROLASE"/>
</dbReference>
<dbReference type="eggNOG" id="COG0596">
    <property type="taxonomic scope" value="Bacteria"/>
</dbReference>
<organism evidence="2 3">
    <name type="scientific">Tsukamurella paurometabola (strain ATCC 8368 / DSM 20162 / CCUG 35730 / CIP 100753 / JCM 10117 / KCTC 9821 / NBRC 16120 / NCIMB 702349 / NCTC 13040)</name>
    <name type="common">Corynebacterium paurometabolum</name>
    <dbReference type="NCBI Taxonomy" id="521096"/>
    <lineage>
        <taxon>Bacteria</taxon>
        <taxon>Bacillati</taxon>
        <taxon>Actinomycetota</taxon>
        <taxon>Actinomycetes</taxon>
        <taxon>Mycobacteriales</taxon>
        <taxon>Tsukamurellaceae</taxon>
        <taxon>Tsukamurella</taxon>
    </lineage>
</organism>
<dbReference type="Gene3D" id="3.40.50.1820">
    <property type="entry name" value="alpha/beta hydrolase"/>
    <property type="match status" value="1"/>
</dbReference>
<evidence type="ECO:0000313" key="3">
    <source>
        <dbReference type="Proteomes" id="UP000001213"/>
    </source>
</evidence>
<evidence type="ECO:0000259" key="1">
    <source>
        <dbReference type="Pfam" id="PF00561"/>
    </source>
</evidence>